<reference evidence="3 4" key="1">
    <citation type="journal article" date="2016" name="Mol. Biol. Evol.">
        <title>Comparative Genomics of Early-Diverging Mushroom-Forming Fungi Provides Insights into the Origins of Lignocellulose Decay Capabilities.</title>
        <authorList>
            <person name="Nagy L.G."/>
            <person name="Riley R."/>
            <person name="Tritt A."/>
            <person name="Adam C."/>
            <person name="Daum C."/>
            <person name="Floudas D."/>
            <person name="Sun H."/>
            <person name="Yadav J.S."/>
            <person name="Pangilinan J."/>
            <person name="Larsson K.H."/>
            <person name="Matsuura K."/>
            <person name="Barry K."/>
            <person name="Labutti K."/>
            <person name="Kuo R."/>
            <person name="Ohm R.A."/>
            <person name="Bhattacharya S.S."/>
            <person name="Shirouzu T."/>
            <person name="Yoshinaga Y."/>
            <person name="Martin F.M."/>
            <person name="Grigoriev I.V."/>
            <person name="Hibbett D.S."/>
        </authorList>
    </citation>
    <scope>NUCLEOTIDE SEQUENCE [LARGE SCALE GENOMIC DNA]</scope>
    <source>
        <strain evidence="3 4">HHB12029</strain>
    </source>
</reference>
<name>A0A165E4R9_EXIGL</name>
<dbReference type="InParanoid" id="A0A165E4R9"/>
<dbReference type="OrthoDB" id="5967843at2759"/>
<evidence type="ECO:0000256" key="1">
    <source>
        <dbReference type="ARBA" id="ARBA00022737"/>
    </source>
</evidence>
<dbReference type="Proteomes" id="UP000077266">
    <property type="component" value="Unassembled WGS sequence"/>
</dbReference>
<dbReference type="PANTHER" id="PTHR10039">
    <property type="entry name" value="AMELOGENIN"/>
    <property type="match status" value="1"/>
</dbReference>
<dbReference type="EMBL" id="KV426167">
    <property type="protein sequence ID" value="KZV86062.1"/>
    <property type="molecule type" value="Genomic_DNA"/>
</dbReference>
<keyword evidence="1" id="KW-0677">Repeat</keyword>
<dbReference type="PROSITE" id="PS50837">
    <property type="entry name" value="NACHT"/>
    <property type="match status" value="1"/>
</dbReference>
<accession>A0A165E4R9</accession>
<sequence>MPLESTFAVLRVFAPSVQAIPVAGPALTAVIDVVLALYDHVEQLKINSTRARDLVEREGHLSYTIALHFQSLTASQAVELLPHIKGLQVILEETRQCLAKLQPSSPASRSVVHKAKHFVKHVAARNTDAEQLRRLERRVDDAVQRFQVGSLLNDNVDKIRAVAAHEMRYLEDVLKPVHEAAFDSHTSPSGCFEGTRTSLLQEASSWAFDSGGERVFWISGLAGTGKSAIAKSLCERLQRARCPADLAFFANSPKCHLVTFFICRHVAERRDPLRILHTIACRLAREIPEYRLLLHKALSEPDLLSKRVQEQVATLIEGPLALCSDLTSRIVLVIDAFDECDKVDGREGGDLLPSLLGVIRRAAAQVRLVFTSRNESSIHDMFAQCRDERSLRLHDIDKAIVDRDIEAYLAHHLLQLKQHGVGSREIRSLTERANGLFIYAATIVRFVQTNRFFPPRIRVASLLKLIGSSAELHAPVPKYGLLDNMYTQILRRALSPDELEHDIVAAAGVFRSVVTALAILQDQVTLSALAHLLDLDVDQISEVLKGLYSILLVDETQTIRLYHVSVSEFLLDPKRCTDDLFRVNQSARWSLAAHHGRLALGCIRVMNAGLREDICDIGDPGMLKSDIRDLHSRIHRSIPSELSYASRSWYIHLAQSPAISELPLYGLARDFLEILDLFAQDHMAHWIELVCWTMSTWRETDWARRPFGARIFLTFQHSCTIQIVCYMCFTSPLPLHLSRLLATVSDALKPVQRMSEAPPLWSPISFHVALSDHATQNVVTATSDDGTRIASVESGTGVDGTHMTLRILDAQSGHHVYLRSRADAGCAVSCTSIAPTGRFVAVGFQGRQDLHVWDESQRRLRVHSIPGCPVSLNFSPCGMRLRVLSLGVCGTIRLLTLTLDDSVLAFKLTHHDSIDHFSNDRHPACLLSPCGTYFAVVTSSIQVWSESLEEPLLVLQPEGSSPVALSFAPPTQEAVWLAMSSANHDVILWCALTRRHVASLLLPHATT</sequence>
<evidence type="ECO:0000313" key="3">
    <source>
        <dbReference type="EMBL" id="KZV86062.1"/>
    </source>
</evidence>
<dbReference type="SUPFAM" id="SSF50978">
    <property type="entry name" value="WD40 repeat-like"/>
    <property type="match status" value="1"/>
</dbReference>
<dbReference type="Pfam" id="PF24883">
    <property type="entry name" value="NPHP3_N"/>
    <property type="match status" value="1"/>
</dbReference>
<organism evidence="3 4">
    <name type="scientific">Exidia glandulosa HHB12029</name>
    <dbReference type="NCBI Taxonomy" id="1314781"/>
    <lineage>
        <taxon>Eukaryota</taxon>
        <taxon>Fungi</taxon>
        <taxon>Dikarya</taxon>
        <taxon>Basidiomycota</taxon>
        <taxon>Agaricomycotina</taxon>
        <taxon>Agaricomycetes</taxon>
        <taxon>Auriculariales</taxon>
        <taxon>Exidiaceae</taxon>
        <taxon>Exidia</taxon>
    </lineage>
</organism>
<dbReference type="STRING" id="1314781.A0A165E4R9"/>
<dbReference type="InterPro" id="IPR056884">
    <property type="entry name" value="NPHP3-like_N"/>
</dbReference>
<keyword evidence="4" id="KW-1185">Reference proteome</keyword>
<evidence type="ECO:0000313" key="4">
    <source>
        <dbReference type="Proteomes" id="UP000077266"/>
    </source>
</evidence>
<protein>
    <recommendedName>
        <fullName evidence="2">NACHT domain-containing protein</fullName>
    </recommendedName>
</protein>
<dbReference type="Gene3D" id="3.40.50.300">
    <property type="entry name" value="P-loop containing nucleotide triphosphate hydrolases"/>
    <property type="match status" value="1"/>
</dbReference>
<gene>
    <name evidence="3" type="ORF">EXIGLDRAFT_841022</name>
</gene>
<dbReference type="InterPro" id="IPR007111">
    <property type="entry name" value="NACHT_NTPase"/>
</dbReference>
<dbReference type="AlphaFoldDB" id="A0A165E4R9"/>
<dbReference type="InterPro" id="IPR015943">
    <property type="entry name" value="WD40/YVTN_repeat-like_dom_sf"/>
</dbReference>
<evidence type="ECO:0000259" key="2">
    <source>
        <dbReference type="PROSITE" id="PS50837"/>
    </source>
</evidence>
<dbReference type="InterPro" id="IPR059179">
    <property type="entry name" value="MLKL-like_MCAfunc"/>
</dbReference>
<dbReference type="Gene3D" id="2.130.10.10">
    <property type="entry name" value="YVTN repeat-like/Quinoprotein amine dehydrogenase"/>
    <property type="match status" value="1"/>
</dbReference>
<dbReference type="InterPro" id="IPR036322">
    <property type="entry name" value="WD40_repeat_dom_sf"/>
</dbReference>
<dbReference type="CDD" id="cd21037">
    <property type="entry name" value="MLKL_NTD"/>
    <property type="match status" value="1"/>
</dbReference>
<proteinExistence type="predicted"/>
<dbReference type="InterPro" id="IPR027417">
    <property type="entry name" value="P-loop_NTPase"/>
</dbReference>
<dbReference type="SUPFAM" id="SSF52540">
    <property type="entry name" value="P-loop containing nucleoside triphosphate hydrolases"/>
    <property type="match status" value="1"/>
</dbReference>
<feature type="domain" description="NACHT" evidence="2">
    <location>
        <begin position="214"/>
        <end position="373"/>
    </location>
</feature>
<dbReference type="PANTHER" id="PTHR10039:SF14">
    <property type="entry name" value="NACHT DOMAIN-CONTAINING PROTEIN"/>
    <property type="match status" value="1"/>
</dbReference>